<reference evidence="9 10" key="1">
    <citation type="submission" date="2014-04" db="EMBL/GenBank/DDBJ databases">
        <title>Characterization and application of a salt tolerant electro-active bacterium.</title>
        <authorList>
            <person name="Yang L."/>
            <person name="Wei S."/>
            <person name="Tay Q.X.M."/>
        </authorList>
    </citation>
    <scope>NUCLEOTIDE SEQUENCE [LARGE SCALE GENOMIC DNA]</scope>
    <source>
        <strain evidence="9 10">LY1</strain>
    </source>
</reference>
<dbReference type="InterPro" id="IPR057739">
    <property type="entry name" value="Glyco_hydro_29_N"/>
</dbReference>
<dbReference type="SMART" id="SM00812">
    <property type="entry name" value="Alpha_L_fucos"/>
    <property type="match status" value="1"/>
</dbReference>
<dbReference type="PIRSF" id="PIRSF001092">
    <property type="entry name" value="Alpha-L-fucosidase"/>
    <property type="match status" value="1"/>
</dbReference>
<evidence type="ECO:0000256" key="6">
    <source>
        <dbReference type="ARBA" id="ARBA00023295"/>
    </source>
</evidence>
<comment type="caution">
    <text evidence="9">The sequence shown here is derived from an EMBL/GenBank/DDBJ whole genome shotgun (WGS) entry which is preliminary data.</text>
</comment>
<dbReference type="GO" id="GO:0004560">
    <property type="term" value="F:alpha-L-fucosidase activity"/>
    <property type="evidence" value="ECO:0007669"/>
    <property type="project" value="InterPro"/>
</dbReference>
<dbReference type="SUPFAM" id="SSF51445">
    <property type="entry name" value="(Trans)glycosidases"/>
    <property type="match status" value="1"/>
</dbReference>
<evidence type="ECO:0000256" key="3">
    <source>
        <dbReference type="ARBA" id="ARBA00012662"/>
    </source>
</evidence>
<dbReference type="PANTHER" id="PTHR10030:SF37">
    <property type="entry name" value="ALPHA-L-FUCOSIDASE-RELATED"/>
    <property type="match status" value="1"/>
</dbReference>
<dbReference type="Pfam" id="PF01120">
    <property type="entry name" value="Alpha_L_fucos"/>
    <property type="match status" value="1"/>
</dbReference>
<dbReference type="GO" id="GO:0006004">
    <property type="term" value="P:fucose metabolic process"/>
    <property type="evidence" value="ECO:0007669"/>
    <property type="project" value="InterPro"/>
</dbReference>
<dbReference type="RefSeq" id="WP_084166177.1">
    <property type="nucleotide sequence ID" value="NZ_JMIH01000016.1"/>
</dbReference>
<dbReference type="EC" id="3.2.1.51" evidence="3"/>
<gene>
    <name evidence="9" type="ORF">EL17_09300</name>
</gene>
<evidence type="ECO:0000259" key="8">
    <source>
        <dbReference type="Pfam" id="PF01120"/>
    </source>
</evidence>
<dbReference type="InterPro" id="IPR017853">
    <property type="entry name" value="GH"/>
</dbReference>
<dbReference type="GO" id="GO:0005764">
    <property type="term" value="C:lysosome"/>
    <property type="evidence" value="ECO:0007669"/>
    <property type="project" value="TreeGrafter"/>
</dbReference>
<keyword evidence="5" id="KW-0378">Hydrolase</keyword>
<organism evidence="9 10">
    <name type="scientific">Anditalea andensis</name>
    <dbReference type="NCBI Taxonomy" id="1048983"/>
    <lineage>
        <taxon>Bacteria</taxon>
        <taxon>Pseudomonadati</taxon>
        <taxon>Bacteroidota</taxon>
        <taxon>Cytophagia</taxon>
        <taxon>Cytophagales</taxon>
        <taxon>Cytophagaceae</taxon>
        <taxon>Anditalea</taxon>
    </lineage>
</organism>
<feature type="site" description="May be important for catalysis" evidence="7">
    <location>
        <position position="323"/>
    </location>
</feature>
<dbReference type="InterPro" id="IPR000933">
    <property type="entry name" value="Glyco_hydro_29"/>
</dbReference>
<protein>
    <recommendedName>
        <fullName evidence="3">alpha-L-fucosidase</fullName>
        <ecNumber evidence="3">3.2.1.51</ecNumber>
    </recommendedName>
</protein>
<dbReference type="PANTHER" id="PTHR10030">
    <property type="entry name" value="ALPHA-L-FUCOSIDASE"/>
    <property type="match status" value="1"/>
</dbReference>
<evidence type="ECO:0000313" key="9">
    <source>
        <dbReference type="EMBL" id="KEO74315.1"/>
    </source>
</evidence>
<dbReference type="AlphaFoldDB" id="A0A074L1E2"/>
<dbReference type="STRING" id="1048983.EL17_09300"/>
<keyword evidence="10" id="KW-1185">Reference proteome</keyword>
<feature type="domain" description="Glycoside hydrolase family 29 N-terminal" evidence="8">
    <location>
        <begin position="31"/>
        <end position="389"/>
    </location>
</feature>
<comment type="similarity">
    <text evidence="2">Belongs to the glycosyl hydrolase 29 family.</text>
</comment>
<evidence type="ECO:0000256" key="1">
    <source>
        <dbReference type="ARBA" id="ARBA00004071"/>
    </source>
</evidence>
<dbReference type="Gene3D" id="3.20.20.80">
    <property type="entry name" value="Glycosidases"/>
    <property type="match status" value="1"/>
</dbReference>
<proteinExistence type="inferred from homology"/>
<accession>A0A074L1E2</accession>
<evidence type="ECO:0000256" key="2">
    <source>
        <dbReference type="ARBA" id="ARBA00007951"/>
    </source>
</evidence>
<dbReference type="Proteomes" id="UP000027821">
    <property type="component" value="Unassembled WGS sequence"/>
</dbReference>
<dbReference type="OrthoDB" id="107551at2"/>
<evidence type="ECO:0000256" key="7">
    <source>
        <dbReference type="PIRSR" id="PIRSR001092-1"/>
    </source>
</evidence>
<comment type="function">
    <text evidence="1">Alpha-L-fucosidase is responsible for hydrolyzing the alpha-1,6-linked fucose joined to the reducing-end N-acetylglucosamine of the carbohydrate moieties of glycoproteins.</text>
</comment>
<keyword evidence="4" id="KW-0732">Signal</keyword>
<evidence type="ECO:0000256" key="4">
    <source>
        <dbReference type="ARBA" id="ARBA00022729"/>
    </source>
</evidence>
<keyword evidence="6" id="KW-0326">Glycosidase</keyword>
<dbReference type="GO" id="GO:0016139">
    <property type="term" value="P:glycoside catabolic process"/>
    <property type="evidence" value="ECO:0007669"/>
    <property type="project" value="TreeGrafter"/>
</dbReference>
<dbReference type="InterPro" id="IPR016286">
    <property type="entry name" value="FUC_metazoa-typ"/>
</dbReference>
<evidence type="ECO:0000313" key="10">
    <source>
        <dbReference type="Proteomes" id="UP000027821"/>
    </source>
</evidence>
<dbReference type="eggNOG" id="COG3669">
    <property type="taxonomic scope" value="Bacteria"/>
</dbReference>
<sequence length="488" mass="56140">MTKTTYKTIISCRTLLLVMILVYSTLPSFAQKDNIHQRSTTYQWPEDPLVLEKLDQWQDLKFGIIIHWGLYAVPGIIESWQLCSEDWISRPDSLDYPAYKEWYWGLKEEFAPHQFNPEIWAQTAQDAGMKYLIFTTKHHDGFAMFDTDESDFKITAGPFSDHPKADVSKHIFEAFRQKDFMIGAYYSKPDWHSEDYWWPKYATPNRNNNYDLRKYPERWNSFKQFTHNQINELMSGYGEVDILWLDGGWVRPLNTVNEEVLSWGAPIPEWSQDIDIPTIAAKAREKQPGLLIVDRTVHGPYENYQTPERSIPDDKLDHPWESCIPLGNNWGHVPDDKMKEPEEIIHMLIEIVAKGGSMVLGIGPKPDGTIGERELIRLNEIGAWMKGNGAALYATRPATHYRDGETFFTQNKNGDINAITRLEKSKALPSHITWTGNEPEIGSSVKVLATGEQLKWVKKDGKVLVRLPPSFRKKHAAAPAISMSYRPA</sequence>
<name>A0A074L1E2_9BACT</name>
<evidence type="ECO:0000256" key="5">
    <source>
        <dbReference type="ARBA" id="ARBA00022801"/>
    </source>
</evidence>
<dbReference type="EMBL" id="JMIH01000016">
    <property type="protein sequence ID" value="KEO74315.1"/>
    <property type="molecule type" value="Genomic_DNA"/>
</dbReference>